<reference evidence="4" key="1">
    <citation type="submission" date="2021-03" db="EMBL/GenBank/DDBJ databases">
        <authorList>
            <person name="Tran Van P."/>
        </authorList>
    </citation>
    <scope>NUCLEOTIDE SEQUENCE</scope>
</reference>
<protein>
    <recommendedName>
        <fullName evidence="3">Fibronectin type-III domain-containing protein</fullName>
    </recommendedName>
</protein>
<evidence type="ECO:0000313" key="5">
    <source>
        <dbReference type="Proteomes" id="UP001153148"/>
    </source>
</evidence>
<gene>
    <name evidence="4" type="ORF">TPAB3V08_LOCUS3545</name>
</gene>
<evidence type="ECO:0000256" key="1">
    <source>
        <dbReference type="ARBA" id="ARBA00022737"/>
    </source>
</evidence>
<dbReference type="Pfam" id="PF00041">
    <property type="entry name" value="fn3"/>
    <property type="match status" value="1"/>
</dbReference>
<dbReference type="PANTHER" id="PTHR46708:SF2">
    <property type="entry name" value="FIBRONECTIN TYPE-III DOMAIN-CONTAINING PROTEIN"/>
    <property type="match status" value="1"/>
</dbReference>
<evidence type="ECO:0000256" key="2">
    <source>
        <dbReference type="SAM" id="SignalP"/>
    </source>
</evidence>
<keyword evidence="2" id="KW-0732">Signal</keyword>
<evidence type="ECO:0000259" key="3">
    <source>
        <dbReference type="PROSITE" id="PS50853"/>
    </source>
</evidence>
<keyword evidence="5" id="KW-1185">Reference proteome</keyword>
<comment type="caution">
    <text evidence="4">The sequence shown here is derived from an EMBL/GenBank/DDBJ whole genome shotgun (WGS) entry which is preliminary data.</text>
</comment>
<feature type="signal peptide" evidence="2">
    <location>
        <begin position="1"/>
        <end position="17"/>
    </location>
</feature>
<feature type="chain" id="PRO_5046020108" description="Fibronectin type-III domain-containing protein" evidence="2">
    <location>
        <begin position="18"/>
        <end position="549"/>
    </location>
</feature>
<sequence>MLIHFAAVLYLVGVVSSQTNCSVSSQTNCSGKSLAVYFVGVVSSQTNCSATPSPPSPSNGSPPSNTECLEEYQVCWSLADGTQSNCTTQTIQELETTNITELTVCTNYIINVTSVGSSGDYSETVSITTSSGPSLNLTANAPCPLPPLYLNLSFYDVVQKTVPPKDVRKSHIQNGSLLTHSSFVTLSVSPERVKRVQVYSAYETNITVLWLLPSHTQCLEGIQVCLSPRDGNQSDCALQSPHAHAARTFTGLTPCSGYHISVTTVSSSGEYSKAVTVSAESGVIYKPRNAAEMGEGRYVGERVVTSQCYVTQVLLYEIMTLTLDEKSYVTPVVKGRISVYLVLHGRKVKACDLRDHGLRLGSVANFLTNQYHHKCVEEYEICWGSFQDDEDCAVQDGSVTTLNITELTYCSEYLVGVTALRRPGNSSRVNATATFGSRPAHNPTFLFPNAAPIEVEEEAASVAMDCIDYYQVCLKAIGDETVCVGQTRDSTAVRVPDLLTCTSYTFDATARAEGDGRSVLSGQVNTRAAGSLNTLISPVAIISLLFVSL</sequence>
<proteinExistence type="predicted"/>
<dbReference type="InterPro" id="IPR050991">
    <property type="entry name" value="ECM_Regulatory_Proteins"/>
</dbReference>
<dbReference type="InterPro" id="IPR036116">
    <property type="entry name" value="FN3_sf"/>
</dbReference>
<dbReference type="Gene3D" id="2.60.40.10">
    <property type="entry name" value="Immunoglobulins"/>
    <property type="match status" value="1"/>
</dbReference>
<name>A0ABN7NU11_TIMPD</name>
<accession>A0ABN7NU11</accession>
<feature type="domain" description="Fibronectin type-III" evidence="3">
    <location>
        <begin position="189"/>
        <end position="282"/>
    </location>
</feature>
<evidence type="ECO:0000313" key="4">
    <source>
        <dbReference type="EMBL" id="CAG2056555.1"/>
    </source>
</evidence>
<organism evidence="4 5">
    <name type="scientific">Timema podura</name>
    <name type="common">Walking stick</name>
    <dbReference type="NCBI Taxonomy" id="61482"/>
    <lineage>
        <taxon>Eukaryota</taxon>
        <taxon>Metazoa</taxon>
        <taxon>Ecdysozoa</taxon>
        <taxon>Arthropoda</taxon>
        <taxon>Hexapoda</taxon>
        <taxon>Insecta</taxon>
        <taxon>Pterygota</taxon>
        <taxon>Neoptera</taxon>
        <taxon>Polyneoptera</taxon>
        <taxon>Phasmatodea</taxon>
        <taxon>Timematodea</taxon>
        <taxon>Timematoidea</taxon>
        <taxon>Timematidae</taxon>
        <taxon>Timema</taxon>
    </lineage>
</organism>
<dbReference type="InterPro" id="IPR003961">
    <property type="entry name" value="FN3_dom"/>
</dbReference>
<dbReference type="PROSITE" id="PS50853">
    <property type="entry name" value="FN3"/>
    <property type="match status" value="1"/>
</dbReference>
<dbReference type="EMBL" id="CAJPIN010004026">
    <property type="protein sequence ID" value="CAG2056555.1"/>
    <property type="molecule type" value="Genomic_DNA"/>
</dbReference>
<dbReference type="SUPFAM" id="SSF49265">
    <property type="entry name" value="Fibronectin type III"/>
    <property type="match status" value="2"/>
</dbReference>
<keyword evidence="1" id="KW-0677">Repeat</keyword>
<dbReference type="PANTHER" id="PTHR46708">
    <property type="entry name" value="TENASCIN"/>
    <property type="match status" value="1"/>
</dbReference>
<dbReference type="Proteomes" id="UP001153148">
    <property type="component" value="Unassembled WGS sequence"/>
</dbReference>
<dbReference type="InterPro" id="IPR013783">
    <property type="entry name" value="Ig-like_fold"/>
</dbReference>